<dbReference type="Gene3D" id="3.40.50.300">
    <property type="entry name" value="P-loop containing nucleotide triphosphate hydrolases"/>
    <property type="match status" value="2"/>
</dbReference>
<dbReference type="Proteomes" id="UP000094936">
    <property type="component" value="Unassembled WGS sequence"/>
</dbReference>
<comment type="similarity">
    <text evidence="1">Belongs to the ABC transporter superfamily.</text>
</comment>
<dbReference type="InterPro" id="IPR027417">
    <property type="entry name" value="P-loop_NTPase"/>
</dbReference>
<evidence type="ECO:0000259" key="5">
    <source>
        <dbReference type="PROSITE" id="PS50893"/>
    </source>
</evidence>
<dbReference type="PROSITE" id="PS50893">
    <property type="entry name" value="ABC_TRANSPORTER_2"/>
    <property type="match status" value="2"/>
</dbReference>
<dbReference type="PANTHER" id="PTHR42734">
    <property type="entry name" value="METAL TRANSPORT SYSTEM ATP-BINDING PROTEIN TM_0124-RELATED"/>
    <property type="match status" value="1"/>
</dbReference>
<reference evidence="6 7" key="1">
    <citation type="submission" date="2016-05" db="EMBL/GenBank/DDBJ databases">
        <title>Genomic Taxonomy of the Vibrionaceae.</title>
        <authorList>
            <person name="Gomez-Gil B."/>
            <person name="Enciso-Ibarra J."/>
        </authorList>
    </citation>
    <scope>NUCLEOTIDE SEQUENCE [LARGE SCALE GENOMIC DNA]</scope>
    <source>
        <strain evidence="6 7">CAIM 1920</strain>
    </source>
</reference>
<dbReference type="GO" id="GO:0016887">
    <property type="term" value="F:ATP hydrolysis activity"/>
    <property type="evidence" value="ECO:0007669"/>
    <property type="project" value="InterPro"/>
</dbReference>
<name>A0A1C3EGD1_9GAMM</name>
<dbReference type="SMART" id="SM00382">
    <property type="entry name" value="AAA"/>
    <property type="match status" value="2"/>
</dbReference>
<proteinExistence type="inferred from homology"/>
<evidence type="ECO:0000313" key="7">
    <source>
        <dbReference type="Proteomes" id="UP000094936"/>
    </source>
</evidence>
<feature type="domain" description="ABC transporter" evidence="5">
    <location>
        <begin position="251"/>
        <end position="476"/>
    </location>
</feature>
<evidence type="ECO:0000256" key="1">
    <source>
        <dbReference type="ARBA" id="ARBA00005417"/>
    </source>
</evidence>
<dbReference type="EMBL" id="LYBM01000025">
    <property type="protein sequence ID" value="ODA32279.1"/>
    <property type="molecule type" value="Genomic_DNA"/>
</dbReference>
<organism evidence="6 7">
    <name type="scientific">Veronia pacifica</name>
    <dbReference type="NCBI Taxonomy" id="1080227"/>
    <lineage>
        <taxon>Bacteria</taxon>
        <taxon>Pseudomonadati</taxon>
        <taxon>Pseudomonadota</taxon>
        <taxon>Gammaproteobacteria</taxon>
        <taxon>Vibrionales</taxon>
        <taxon>Vibrionaceae</taxon>
        <taxon>Veronia</taxon>
    </lineage>
</organism>
<dbReference type="FunFam" id="3.40.50.300:FF:000866">
    <property type="entry name" value="Molybdate ABC transporter ATP-binding protein ModF"/>
    <property type="match status" value="1"/>
</dbReference>
<evidence type="ECO:0000256" key="3">
    <source>
        <dbReference type="ARBA" id="ARBA00022741"/>
    </source>
</evidence>
<accession>A0A1C3EGD1</accession>
<evidence type="ECO:0000313" key="6">
    <source>
        <dbReference type="EMBL" id="ODA32279.1"/>
    </source>
</evidence>
<evidence type="ECO:0000256" key="4">
    <source>
        <dbReference type="ARBA" id="ARBA00022840"/>
    </source>
</evidence>
<dbReference type="InterPro" id="IPR050153">
    <property type="entry name" value="Metal_Ion_Import_ABC"/>
</dbReference>
<sequence length="481" mass="54086">MSLKDVKHTQGQTHIFIDTWDITPDQHWLVFSAAGNQGTLLAQMLSGKLNPEVGNVDGLPSSVGFVSLSAQQGLLEDELANDDTDFIDQIDHGSTVEELLIEYCDDRGLLELILNDLDLVHLRSAGFRQLSTGESRRVMLARAIISQPDILILDEPYSGLDVSHRHALTDYLQTLSTSIQIIVLSSRLDDIPDFLTHAALFSTQSPTLMTREQWNQHPLVAQLLAQSGTGSDEMAELVRNNRHQTCLPDPLVTINNGRVAYTDKTIFQGVNWQIRHGEHWQIRGPNGCGKSTLLGLIFGDHPQCYSNDIEIFGFKRGSGETIWDIKRHIGMVSSALHLEYRVNCSALDTIISGLHDSIGLYQKPTKTESAQAMEWLKLFHMESLAKTSFRRLEYGQQRLLLIARALIKRPALLILDEPYQGLDFLDRLLVANALEMIAKENLSQLLLVSHHKEDVMAGIHHFIDFEPETEGYRIRITQKTD</sequence>
<evidence type="ECO:0000256" key="2">
    <source>
        <dbReference type="ARBA" id="ARBA00022448"/>
    </source>
</evidence>
<dbReference type="PANTHER" id="PTHR42734:SF6">
    <property type="entry name" value="MOLYBDATE IMPORT ATP-BINDING PROTEIN MOLC"/>
    <property type="match status" value="1"/>
</dbReference>
<dbReference type="InterPro" id="IPR003593">
    <property type="entry name" value="AAA+_ATPase"/>
</dbReference>
<keyword evidence="3" id="KW-0547">Nucleotide-binding</keyword>
<comment type="caution">
    <text evidence="6">The sequence shown here is derived from an EMBL/GenBank/DDBJ whole genome shotgun (WGS) entry which is preliminary data.</text>
</comment>
<dbReference type="InterPro" id="IPR003439">
    <property type="entry name" value="ABC_transporter-like_ATP-bd"/>
</dbReference>
<feature type="domain" description="ABC transporter" evidence="5">
    <location>
        <begin position="1"/>
        <end position="227"/>
    </location>
</feature>
<gene>
    <name evidence="6" type="ORF">A8L45_13670</name>
</gene>
<keyword evidence="2" id="KW-0813">Transport</keyword>
<protein>
    <submittedName>
        <fullName evidence="6">ABC transporter</fullName>
    </submittedName>
</protein>
<dbReference type="STRING" id="1080227.A8L45_13670"/>
<dbReference type="Pfam" id="PF00005">
    <property type="entry name" value="ABC_tran"/>
    <property type="match status" value="2"/>
</dbReference>
<keyword evidence="7" id="KW-1185">Reference proteome</keyword>
<dbReference type="AlphaFoldDB" id="A0A1C3EGD1"/>
<dbReference type="GO" id="GO:0005524">
    <property type="term" value="F:ATP binding"/>
    <property type="evidence" value="ECO:0007669"/>
    <property type="project" value="UniProtKB-KW"/>
</dbReference>
<keyword evidence="4" id="KW-0067">ATP-binding</keyword>
<dbReference type="SUPFAM" id="SSF52540">
    <property type="entry name" value="P-loop containing nucleoside triphosphate hydrolases"/>
    <property type="match status" value="2"/>
</dbReference>